<keyword evidence="1" id="KW-0808">Transferase</keyword>
<dbReference type="PROSITE" id="PS51186">
    <property type="entry name" value="GNAT"/>
    <property type="match status" value="1"/>
</dbReference>
<dbReference type="InterPro" id="IPR010167">
    <property type="entry name" value="NH2A_AcTrfase"/>
</dbReference>
<dbReference type="Pfam" id="PF13508">
    <property type="entry name" value="Acetyltransf_7"/>
    <property type="match status" value="1"/>
</dbReference>
<dbReference type="AlphaFoldDB" id="A0A3N9WQI4"/>
<evidence type="ECO:0000256" key="1">
    <source>
        <dbReference type="ARBA" id="ARBA00022679"/>
    </source>
</evidence>
<name>A0A3N9WQI4_9ACTN</name>
<dbReference type="GO" id="GO:0004042">
    <property type="term" value="F:L-glutamate N-acetyltransferase activity"/>
    <property type="evidence" value="ECO:0007669"/>
    <property type="project" value="InterPro"/>
</dbReference>
<evidence type="ECO:0000256" key="2">
    <source>
        <dbReference type="ARBA" id="ARBA00023315"/>
    </source>
</evidence>
<dbReference type="GO" id="GO:0006526">
    <property type="term" value="P:L-arginine biosynthetic process"/>
    <property type="evidence" value="ECO:0007669"/>
    <property type="project" value="InterPro"/>
</dbReference>
<protein>
    <recommendedName>
        <fullName evidence="3">N-acetyltransferase domain-containing protein</fullName>
    </recommendedName>
</protein>
<dbReference type="EMBL" id="QGSZ01000198">
    <property type="protein sequence ID" value="RQX03020.1"/>
    <property type="molecule type" value="Genomic_DNA"/>
</dbReference>
<reference evidence="4 5" key="1">
    <citation type="submission" date="2018-05" db="EMBL/GenBank/DDBJ databases">
        <title>Micromonospora from Atacama Desert.</title>
        <authorList>
            <person name="Carro L."/>
            <person name="Goodfellow M."/>
            <person name="Klenk H.-P."/>
        </authorList>
    </citation>
    <scope>NUCLEOTIDE SEQUENCE [LARGE SCALE GENOMIC DNA]</scope>
    <source>
        <strain evidence="4 5">LB39</strain>
    </source>
</reference>
<keyword evidence="5" id="KW-1185">Reference proteome</keyword>
<accession>A0A3N9WQI4</accession>
<proteinExistence type="predicted"/>
<gene>
    <name evidence="4" type="ORF">DLJ59_13770</name>
</gene>
<organism evidence="4 5">
    <name type="scientific">Micromonospora inaquosa</name>
    <dbReference type="NCBI Taxonomy" id="2203716"/>
    <lineage>
        <taxon>Bacteria</taxon>
        <taxon>Bacillati</taxon>
        <taxon>Actinomycetota</taxon>
        <taxon>Actinomycetes</taxon>
        <taxon>Micromonosporales</taxon>
        <taxon>Micromonosporaceae</taxon>
        <taxon>Micromonospora</taxon>
    </lineage>
</organism>
<sequence length="177" mass="19679">MAVPGLGRVGDVRREFSVNTSVSQASLLSLRRARRADAEALHDLSAPFVALGRLRHRDVVEFARRHADFLVVEDDNRIVACAGVQRFGGDWVLDNLCVHSSFQGRRTGSLLLERTLQEAARSSARALYAASSPTNAWFLGHGFVEVEPAAGPRRWVSQLDPARNSVVYRRWIRRSSA</sequence>
<dbReference type="GO" id="GO:0005737">
    <property type="term" value="C:cytoplasm"/>
    <property type="evidence" value="ECO:0007669"/>
    <property type="project" value="InterPro"/>
</dbReference>
<dbReference type="Proteomes" id="UP000282312">
    <property type="component" value="Unassembled WGS sequence"/>
</dbReference>
<dbReference type="PANTHER" id="PTHR30602">
    <property type="entry name" value="AMINO-ACID ACETYLTRANSFERASE"/>
    <property type="match status" value="1"/>
</dbReference>
<dbReference type="Gene3D" id="3.40.630.30">
    <property type="match status" value="1"/>
</dbReference>
<dbReference type="InterPro" id="IPR000182">
    <property type="entry name" value="GNAT_dom"/>
</dbReference>
<dbReference type="SUPFAM" id="SSF55729">
    <property type="entry name" value="Acyl-CoA N-acyltransferases (Nat)"/>
    <property type="match status" value="1"/>
</dbReference>
<evidence type="ECO:0000259" key="3">
    <source>
        <dbReference type="PROSITE" id="PS51186"/>
    </source>
</evidence>
<feature type="domain" description="N-acetyltransferase" evidence="3">
    <location>
        <begin position="28"/>
        <end position="173"/>
    </location>
</feature>
<dbReference type="InterPro" id="IPR016181">
    <property type="entry name" value="Acyl_CoA_acyltransferase"/>
</dbReference>
<comment type="caution">
    <text evidence="4">The sequence shown here is derived from an EMBL/GenBank/DDBJ whole genome shotgun (WGS) entry which is preliminary data.</text>
</comment>
<dbReference type="PANTHER" id="PTHR30602:SF12">
    <property type="entry name" value="AMINO-ACID ACETYLTRANSFERASE NAGS1, CHLOROPLASTIC-RELATED"/>
    <property type="match status" value="1"/>
</dbReference>
<dbReference type="CDD" id="cd04301">
    <property type="entry name" value="NAT_SF"/>
    <property type="match status" value="1"/>
</dbReference>
<keyword evidence="2" id="KW-0012">Acyltransferase</keyword>
<evidence type="ECO:0000313" key="5">
    <source>
        <dbReference type="Proteomes" id="UP000282312"/>
    </source>
</evidence>
<evidence type="ECO:0000313" key="4">
    <source>
        <dbReference type="EMBL" id="RQX03020.1"/>
    </source>
</evidence>